<dbReference type="Gene3D" id="1.20.120.1510">
    <property type="match status" value="1"/>
</dbReference>
<dbReference type="EC" id="2.7.7.89" evidence="7"/>
<dbReference type="SUPFAM" id="SSF81301">
    <property type="entry name" value="Nucleotidyltransferase"/>
    <property type="match status" value="2"/>
</dbReference>
<keyword evidence="1 7" id="KW-0808">Transferase</keyword>
<dbReference type="GO" id="GO:0005524">
    <property type="term" value="F:ATP binding"/>
    <property type="evidence" value="ECO:0007669"/>
    <property type="project" value="UniProtKB-UniRule"/>
</dbReference>
<comment type="catalytic activity">
    <reaction evidence="7">
        <text>[glutamine synthetase]-O(4)-(5'-adenylyl)-L-tyrosine + phosphate = [glutamine synthetase]-L-tyrosine + ADP</text>
        <dbReference type="Rhea" id="RHEA:43716"/>
        <dbReference type="Rhea" id="RHEA-COMP:10660"/>
        <dbReference type="Rhea" id="RHEA-COMP:10661"/>
        <dbReference type="ChEBI" id="CHEBI:43474"/>
        <dbReference type="ChEBI" id="CHEBI:46858"/>
        <dbReference type="ChEBI" id="CHEBI:83624"/>
        <dbReference type="ChEBI" id="CHEBI:456216"/>
        <dbReference type="EC" id="2.7.7.89"/>
    </reaction>
</comment>
<dbReference type="Gene3D" id="3.30.460.10">
    <property type="entry name" value="Beta Polymerase, domain 2"/>
    <property type="match status" value="2"/>
</dbReference>
<gene>
    <name evidence="7" type="primary">glnE</name>
    <name evidence="10" type="ORF">SAMN06296008_10380</name>
</gene>
<evidence type="ECO:0000256" key="1">
    <source>
        <dbReference type="ARBA" id="ARBA00022679"/>
    </source>
</evidence>
<reference evidence="10 11" key="1">
    <citation type="submission" date="2017-04" db="EMBL/GenBank/DDBJ databases">
        <authorList>
            <person name="Afonso C.L."/>
            <person name="Miller P.J."/>
            <person name="Scott M.A."/>
            <person name="Spackman E."/>
            <person name="Goraichik I."/>
            <person name="Dimitrov K.M."/>
            <person name="Suarez D.L."/>
            <person name="Swayne D.E."/>
        </authorList>
    </citation>
    <scope>NUCLEOTIDE SEQUENCE [LARGE SCALE GENOMIC DNA]</scope>
    <source>
        <strain evidence="10 11">VK13</strain>
    </source>
</reference>
<evidence type="ECO:0000256" key="4">
    <source>
        <dbReference type="ARBA" id="ARBA00022840"/>
    </source>
</evidence>
<evidence type="ECO:0000256" key="3">
    <source>
        <dbReference type="ARBA" id="ARBA00022741"/>
    </source>
</evidence>
<dbReference type="EMBL" id="FWXJ01000003">
    <property type="protein sequence ID" value="SMC35863.1"/>
    <property type="molecule type" value="Genomic_DNA"/>
</dbReference>
<evidence type="ECO:0000313" key="10">
    <source>
        <dbReference type="EMBL" id="SMC35863.1"/>
    </source>
</evidence>
<feature type="domain" description="PII-uridylyltransferase/Glutamine-synthetase adenylyltransferase" evidence="9">
    <location>
        <begin position="283"/>
        <end position="420"/>
    </location>
</feature>
<keyword evidence="2 7" id="KW-0548">Nucleotidyltransferase</keyword>
<dbReference type="CDD" id="cd05401">
    <property type="entry name" value="NT_GlnE_GlnD_like"/>
    <property type="match status" value="2"/>
</dbReference>
<dbReference type="RefSeq" id="WP_084282804.1">
    <property type="nucleotide sequence ID" value="NZ_FWXJ01000003.1"/>
</dbReference>
<keyword evidence="4 7" id="KW-0067">ATP-binding</keyword>
<dbReference type="GO" id="GO:0016874">
    <property type="term" value="F:ligase activity"/>
    <property type="evidence" value="ECO:0007669"/>
    <property type="project" value="UniProtKB-KW"/>
</dbReference>
<name>A0A1W1YI91_9BURK</name>
<keyword evidence="10" id="KW-0436">Ligase</keyword>
<dbReference type="InterPro" id="IPR023057">
    <property type="entry name" value="GlnE"/>
</dbReference>
<keyword evidence="11" id="KW-1185">Reference proteome</keyword>
<dbReference type="PANTHER" id="PTHR30621">
    <property type="entry name" value="GLUTAMINE SYNTHETASE ADENYLYLTRANSFERASE"/>
    <property type="match status" value="1"/>
</dbReference>
<evidence type="ECO:0000259" key="9">
    <source>
        <dbReference type="Pfam" id="PF08335"/>
    </source>
</evidence>
<comment type="similarity">
    <text evidence="7">Belongs to the GlnE family.</text>
</comment>
<dbReference type="GO" id="GO:0047388">
    <property type="term" value="F:[glutamine synthetase]-adenylyl-L-tyrosine phosphorylase activity"/>
    <property type="evidence" value="ECO:0007669"/>
    <property type="project" value="UniProtKB-EC"/>
</dbReference>
<evidence type="ECO:0000259" key="8">
    <source>
        <dbReference type="Pfam" id="PF03710"/>
    </source>
</evidence>
<comment type="catalytic activity">
    <reaction evidence="7">
        <text>[glutamine synthetase]-L-tyrosine + ATP = [glutamine synthetase]-O(4)-(5'-adenylyl)-L-tyrosine + diphosphate</text>
        <dbReference type="Rhea" id="RHEA:18589"/>
        <dbReference type="Rhea" id="RHEA-COMP:10660"/>
        <dbReference type="Rhea" id="RHEA-COMP:10661"/>
        <dbReference type="ChEBI" id="CHEBI:30616"/>
        <dbReference type="ChEBI" id="CHEBI:33019"/>
        <dbReference type="ChEBI" id="CHEBI:46858"/>
        <dbReference type="ChEBI" id="CHEBI:83624"/>
        <dbReference type="EC" id="2.7.7.42"/>
    </reaction>
</comment>
<keyword evidence="3 7" id="KW-0547">Nucleotide-binding</keyword>
<dbReference type="AlphaFoldDB" id="A0A1W1YI91"/>
<feature type="region of interest" description="Adenylyl transferase" evidence="7">
    <location>
        <begin position="424"/>
        <end position="921"/>
    </location>
</feature>
<feature type="domain" description="Glutamate-ammonia ligase adenylyltransferase repeated" evidence="8">
    <location>
        <begin position="11"/>
        <end position="243"/>
    </location>
</feature>
<evidence type="ECO:0000256" key="7">
    <source>
        <dbReference type="HAMAP-Rule" id="MF_00802"/>
    </source>
</evidence>
<evidence type="ECO:0000256" key="5">
    <source>
        <dbReference type="ARBA" id="ARBA00022842"/>
    </source>
</evidence>
<organism evidence="10 11">
    <name type="scientific">Polynucleobacter kasalickyi</name>
    <dbReference type="NCBI Taxonomy" id="1938817"/>
    <lineage>
        <taxon>Bacteria</taxon>
        <taxon>Pseudomonadati</taxon>
        <taxon>Pseudomonadota</taxon>
        <taxon>Betaproteobacteria</taxon>
        <taxon>Burkholderiales</taxon>
        <taxon>Burkholderiaceae</taxon>
        <taxon>Polynucleobacter</taxon>
    </lineage>
</organism>
<keyword evidence="5 7" id="KW-0460">Magnesium</keyword>
<dbReference type="InterPro" id="IPR013546">
    <property type="entry name" value="PII_UdlTrfase/GS_AdlTrfase"/>
</dbReference>
<feature type="domain" description="Glutamate-ammonia ligase adenylyltransferase repeated" evidence="8">
    <location>
        <begin position="516"/>
        <end position="776"/>
    </location>
</feature>
<dbReference type="Proteomes" id="UP000192708">
    <property type="component" value="Unassembled WGS sequence"/>
</dbReference>
<dbReference type="SUPFAM" id="SSF81593">
    <property type="entry name" value="Nucleotidyltransferase substrate binding subunit/domain"/>
    <property type="match status" value="2"/>
</dbReference>
<feature type="domain" description="PII-uridylyltransferase/Glutamine-synthetase adenylyltransferase" evidence="9">
    <location>
        <begin position="806"/>
        <end position="887"/>
    </location>
</feature>
<evidence type="ECO:0000256" key="2">
    <source>
        <dbReference type="ARBA" id="ARBA00022695"/>
    </source>
</evidence>
<protein>
    <recommendedName>
        <fullName evidence="7">Bifunctional glutamine synthetase adenylyltransferase/adenylyl-removing enzyme</fullName>
    </recommendedName>
    <alternativeName>
        <fullName evidence="7">ATP:glutamine synthetase adenylyltransferase</fullName>
    </alternativeName>
    <alternativeName>
        <fullName evidence="7">ATase</fullName>
    </alternativeName>
    <domain>
        <recommendedName>
            <fullName evidence="7">Glutamine synthetase adenylyl-L-tyrosine phosphorylase</fullName>
            <ecNumber evidence="7">2.7.7.89</ecNumber>
        </recommendedName>
        <alternativeName>
            <fullName evidence="7">Adenylyl removase</fullName>
            <shortName evidence="7">AR</shortName>
            <shortName evidence="7">AT-N</shortName>
        </alternativeName>
    </domain>
    <domain>
        <recommendedName>
            <fullName evidence="7">Glutamine synthetase adenylyl transferase</fullName>
            <ecNumber evidence="7">2.7.7.42</ecNumber>
        </recommendedName>
        <alternativeName>
            <fullName evidence="7">Adenylyl transferase</fullName>
            <shortName evidence="7">AT</shortName>
            <shortName evidence="7">AT-C</shortName>
        </alternativeName>
    </domain>
</protein>
<dbReference type="GO" id="GO:0005829">
    <property type="term" value="C:cytosol"/>
    <property type="evidence" value="ECO:0007669"/>
    <property type="project" value="TreeGrafter"/>
</dbReference>
<evidence type="ECO:0000313" key="11">
    <source>
        <dbReference type="Proteomes" id="UP000192708"/>
    </source>
</evidence>
<evidence type="ECO:0000256" key="6">
    <source>
        <dbReference type="ARBA" id="ARBA00023268"/>
    </source>
</evidence>
<dbReference type="Gene3D" id="1.20.120.330">
    <property type="entry name" value="Nucleotidyltransferases domain 2"/>
    <property type="match status" value="2"/>
</dbReference>
<dbReference type="NCBIfam" id="NF008292">
    <property type="entry name" value="PRK11072.1"/>
    <property type="match status" value="1"/>
</dbReference>
<dbReference type="EC" id="2.7.7.42" evidence="7"/>
<dbReference type="InterPro" id="IPR043519">
    <property type="entry name" value="NT_sf"/>
</dbReference>
<proteinExistence type="inferred from homology"/>
<feature type="region of interest" description="Adenylyl removase" evidence="7">
    <location>
        <begin position="1"/>
        <end position="424"/>
    </location>
</feature>
<dbReference type="GO" id="GO:0000287">
    <property type="term" value="F:magnesium ion binding"/>
    <property type="evidence" value="ECO:0007669"/>
    <property type="project" value="UniProtKB-UniRule"/>
</dbReference>
<dbReference type="Pfam" id="PF08335">
    <property type="entry name" value="GlnD_UR_UTase"/>
    <property type="match status" value="2"/>
</dbReference>
<comment type="cofactor">
    <cofactor evidence="7">
        <name>Mg(2+)</name>
        <dbReference type="ChEBI" id="CHEBI:18420"/>
    </cofactor>
</comment>
<dbReference type="InterPro" id="IPR005190">
    <property type="entry name" value="GlnE_rpt_dom"/>
</dbReference>
<dbReference type="OrthoDB" id="9759366at2"/>
<dbReference type="GO" id="GO:0000820">
    <property type="term" value="P:regulation of glutamine family amino acid metabolic process"/>
    <property type="evidence" value="ECO:0007669"/>
    <property type="project" value="UniProtKB-UniRule"/>
</dbReference>
<accession>A0A1W1YI91</accession>
<dbReference type="STRING" id="1938817.SAMN06296008_10380"/>
<dbReference type="GO" id="GO:0008882">
    <property type="term" value="F:[glutamate-ammonia-ligase] adenylyltransferase activity"/>
    <property type="evidence" value="ECO:0007669"/>
    <property type="project" value="UniProtKB-UniRule"/>
</dbReference>
<dbReference type="PANTHER" id="PTHR30621:SF0">
    <property type="entry name" value="BIFUNCTIONAL GLUTAMINE SYNTHETASE ADENYLYLTRANSFERASE_ADENYLYL-REMOVING ENZYME"/>
    <property type="match status" value="1"/>
</dbReference>
<dbReference type="FunFam" id="1.20.120.330:FF:000005">
    <property type="entry name" value="Bifunctional glutamine synthetase adenylyltransferase/adenylyl-removing enzyme"/>
    <property type="match status" value="1"/>
</dbReference>
<sequence>MSKPIQISKEFSPYVLRWLNANPSWEQWLEDRIDEPLEHSQLASIFEQELPQKTWLEFDEPNFLARIRMARQKAMLWLGIRDIANLAQLPEVMQAVTEIAHLALRYASLYAQNALFVQYGLPQNQYAQPIPLWIIGMGKLGAKELNVSSDIDLIFVYECDGITIGGKKSISNHEWFELQGKKIIRYLTELTPQGFVFRVDMRLRPNGDAGPLVSSLEMLEEYFLVQGREWERYAWIKARLVYPLNAADQSGFPANLHAVVSRFVYRKYLDFGIIDSIRRLHRQIRHEANLRAHQYPERAFDIKLGKGGIREIEFLAQMFQLIRGGQEIILRTRSTVEVIQHIERLQLIPSKMAQDLLTAYHFLRKLEHLLQWRNDAQVHHLPNDDEVITQIASRLGFANKVQFEKALTDHQAKVAYYFSEAFTLESQEDNSQLSPSGSFEQYPEFQQKVEQVKSSNRFALVSEMSKQNFDFILLYVLDNHPEIREETLLKLLDFLEVIFRRSSYLSLLKEYPKAIDQVLRLLEASTWASQYLMKHPHLLDDLLLISTEKTSEQDIETYWVDWQKDLEHKIDFILQDDQDEEAVWNTLRQAHQSELFQILLADLGGFSTYQLPLEKVSDQLSKLADIIITVTLNFVWNGLKKKYQIQDSLNQFGFGVIAYGKLGGKELGYGSDLDLVFIYDESCTPLSSDDLQPIFVTLVRKFIFAITTATRTGVLYDIDTRLRPNGEAGLLVTSLKAFENYQKNVGANTAWVWEHQALTRARFCAGDMRVGAQFEKIRNEVLSIARDGKELAQEVTVMREKLHFGHPSASETFDLKHAAGTMIDIEFMIQYLILKNAHQFPALLQNIGNIALLQECANCQLITNEEALKVANAYRLFRKLQHQIRLEGNQIGKLEEHSQGGQIEEARRSVINLWQRLLSNI</sequence>
<dbReference type="HAMAP" id="MF_00802">
    <property type="entry name" value="GlnE"/>
    <property type="match status" value="1"/>
</dbReference>
<keyword evidence="6 7" id="KW-0511">Multifunctional enzyme</keyword>
<dbReference type="Pfam" id="PF03710">
    <property type="entry name" value="GlnE"/>
    <property type="match status" value="2"/>
</dbReference>
<comment type="function">
    <text evidence="7">Involved in the regulation of glutamine synthetase GlnA, a key enzyme in the process to assimilate ammonia. When cellular nitrogen levels are high, the C-terminal adenylyl transferase (AT) inactivates GlnA by covalent transfer of an adenylyl group from ATP to specific tyrosine residue of GlnA, thus reducing its activity. Conversely, when nitrogen levels are low, the N-terminal adenylyl removase (AR) activates GlnA by removing the adenylyl group by phosphorolysis, increasing its activity. The regulatory region of GlnE binds the signal transduction protein PII (GlnB) which indicates the nitrogen status of the cell.</text>
</comment>